<protein>
    <recommendedName>
        <fullName evidence="4">Capsule polysaccharide biosynthesis protein</fullName>
    </recommendedName>
</protein>
<keyword evidence="1" id="KW-0732">Signal</keyword>
<accession>A0A1H0JD83</accession>
<dbReference type="InterPro" id="IPR010866">
    <property type="entry name" value="A-2_8-polyST"/>
</dbReference>
<dbReference type="STRING" id="310781.SAMN05216259_109339"/>
<gene>
    <name evidence="2" type="ORF">SAMN05216259_109339</name>
</gene>
<sequence>MARTQLFLASTLYGIATLAAALDAGSLPAADRRVLVVSNNAAVPETHTPADRAPGFAALRSRFDAVVSYNEAISPMHPSGWVPRPDDVPMWERYFRREWLLGTDDLELVVESIQVAPALTFAQVFTGAPITVYADGLMSYGPTRNKIGLLVDTRIDRLLHLDLVPGLTPLLLSEYGVPSQVVPTAEFTKVLAEVTEAAEAAEADREGGRDTLDSVPAGAALLLGQYLSALGILTAAEEEELHLKMVRGAAALGHKKIVFKPHPTAPAEWTEPLRAEASRLGAELTVLNTPVLAEAVYQRSRPALVVGCFSTALLTASVLYDIPVARTGTRLLLERLTPYQNSNRVPVTLVHALLPDVGDAGAVRAWTPPSPEKVAAELTPLVHTVGFCMQARAYPHLRDEAAAWLSRHLDADTWPYFKRRRLTSLGLPGGIPARLAFVPRNGTVRRVARRARALKKALG</sequence>
<dbReference type="Pfam" id="PF07388">
    <property type="entry name" value="A-2_8-polyST"/>
    <property type="match status" value="1"/>
</dbReference>
<feature type="chain" id="PRO_5039077868" description="Capsule polysaccharide biosynthesis protein" evidence="1">
    <location>
        <begin position="30"/>
        <end position="459"/>
    </location>
</feature>
<evidence type="ECO:0000313" key="2">
    <source>
        <dbReference type="EMBL" id="SDO41707.1"/>
    </source>
</evidence>
<name>A0A1H0JD83_9ACTN</name>
<proteinExistence type="predicted"/>
<keyword evidence="3" id="KW-1185">Reference proteome</keyword>
<dbReference type="OrthoDB" id="3723482at2"/>
<reference evidence="2 3" key="1">
    <citation type="submission" date="2016-10" db="EMBL/GenBank/DDBJ databases">
        <authorList>
            <person name="de Groot N.N."/>
        </authorList>
    </citation>
    <scope>NUCLEOTIDE SEQUENCE [LARGE SCALE GENOMIC DNA]</scope>
    <source>
        <strain evidence="2 3">CGMCC 4.2022</strain>
    </source>
</reference>
<feature type="signal peptide" evidence="1">
    <location>
        <begin position="1"/>
        <end position="29"/>
    </location>
</feature>
<evidence type="ECO:0008006" key="4">
    <source>
        <dbReference type="Google" id="ProtNLM"/>
    </source>
</evidence>
<evidence type="ECO:0000256" key="1">
    <source>
        <dbReference type="SAM" id="SignalP"/>
    </source>
</evidence>
<evidence type="ECO:0000313" key="3">
    <source>
        <dbReference type="Proteomes" id="UP000199341"/>
    </source>
</evidence>
<dbReference type="RefSeq" id="WP_093786204.1">
    <property type="nucleotide sequence ID" value="NZ_FNIE01000009.1"/>
</dbReference>
<dbReference type="Proteomes" id="UP000199341">
    <property type="component" value="Unassembled WGS sequence"/>
</dbReference>
<dbReference type="EMBL" id="FNIE01000009">
    <property type="protein sequence ID" value="SDO41707.1"/>
    <property type="molecule type" value="Genomic_DNA"/>
</dbReference>
<dbReference type="AlphaFoldDB" id="A0A1H0JD83"/>
<organism evidence="2 3">
    <name type="scientific">Actinacidiphila guanduensis</name>
    <dbReference type="NCBI Taxonomy" id="310781"/>
    <lineage>
        <taxon>Bacteria</taxon>
        <taxon>Bacillati</taxon>
        <taxon>Actinomycetota</taxon>
        <taxon>Actinomycetes</taxon>
        <taxon>Kitasatosporales</taxon>
        <taxon>Streptomycetaceae</taxon>
        <taxon>Actinacidiphila</taxon>
    </lineage>
</organism>